<feature type="chain" id="PRO_5040193578" description="LRRNT domain-containing protein" evidence="3">
    <location>
        <begin position="24"/>
        <end position="111"/>
    </location>
</feature>
<evidence type="ECO:0000259" key="4">
    <source>
        <dbReference type="SMART" id="SM00013"/>
    </source>
</evidence>
<dbReference type="SMART" id="SM00013">
    <property type="entry name" value="LRRNT"/>
    <property type="match status" value="1"/>
</dbReference>
<accession>A0A9Q0IUZ5</accession>
<evidence type="ECO:0000313" key="5">
    <source>
        <dbReference type="EMBL" id="KAJ3612114.1"/>
    </source>
</evidence>
<protein>
    <recommendedName>
        <fullName evidence="4">LRRNT domain-containing protein</fullName>
    </recommendedName>
</protein>
<dbReference type="EMBL" id="JANIIK010000036">
    <property type="protein sequence ID" value="KAJ3612114.1"/>
    <property type="molecule type" value="Genomic_DNA"/>
</dbReference>
<dbReference type="OrthoDB" id="8954152at2759"/>
<comment type="caution">
    <text evidence="5">The sequence shown here is derived from an EMBL/GenBank/DDBJ whole genome shotgun (WGS) entry which is preliminary data.</text>
</comment>
<keyword evidence="6" id="KW-1185">Reference proteome</keyword>
<keyword evidence="1" id="KW-0433">Leucine-rich repeat</keyword>
<dbReference type="InterPro" id="IPR000372">
    <property type="entry name" value="LRRNT"/>
</dbReference>
<dbReference type="InterPro" id="IPR032675">
    <property type="entry name" value="LRR_dom_sf"/>
</dbReference>
<evidence type="ECO:0000256" key="1">
    <source>
        <dbReference type="ARBA" id="ARBA00022614"/>
    </source>
</evidence>
<feature type="domain" description="LRRNT" evidence="4">
    <location>
        <begin position="50"/>
        <end position="86"/>
    </location>
</feature>
<name>A0A9Q0IUZ5_9TELE</name>
<evidence type="ECO:0000313" key="6">
    <source>
        <dbReference type="Proteomes" id="UP001148018"/>
    </source>
</evidence>
<evidence type="ECO:0000256" key="2">
    <source>
        <dbReference type="ARBA" id="ARBA00022729"/>
    </source>
</evidence>
<sequence>MVLALRLQEVLVVSMVAVLLAAGLDFSVEEQEEQEEQGEQEEVAGAGTPGCPGLCQCEVQGLLHRLDCSDLGLSEIPANLSGFTSYLRLAGNDLTDLPEGAFSGLYNLRVL</sequence>
<dbReference type="SUPFAM" id="SSF52058">
    <property type="entry name" value="L domain-like"/>
    <property type="match status" value="1"/>
</dbReference>
<dbReference type="AlphaFoldDB" id="A0A9Q0IUZ5"/>
<dbReference type="Gene3D" id="3.80.10.10">
    <property type="entry name" value="Ribonuclease Inhibitor"/>
    <property type="match status" value="1"/>
</dbReference>
<feature type="signal peptide" evidence="3">
    <location>
        <begin position="1"/>
        <end position="23"/>
    </location>
</feature>
<proteinExistence type="predicted"/>
<organism evidence="5 6">
    <name type="scientific">Muraenolepis orangiensis</name>
    <name type="common">Patagonian moray cod</name>
    <dbReference type="NCBI Taxonomy" id="630683"/>
    <lineage>
        <taxon>Eukaryota</taxon>
        <taxon>Metazoa</taxon>
        <taxon>Chordata</taxon>
        <taxon>Craniata</taxon>
        <taxon>Vertebrata</taxon>
        <taxon>Euteleostomi</taxon>
        <taxon>Actinopterygii</taxon>
        <taxon>Neopterygii</taxon>
        <taxon>Teleostei</taxon>
        <taxon>Neoteleostei</taxon>
        <taxon>Acanthomorphata</taxon>
        <taxon>Zeiogadaria</taxon>
        <taxon>Gadariae</taxon>
        <taxon>Gadiformes</taxon>
        <taxon>Muraenolepidoidei</taxon>
        <taxon>Muraenolepididae</taxon>
        <taxon>Muraenolepis</taxon>
    </lineage>
</organism>
<gene>
    <name evidence="5" type="ORF">NHX12_020391</name>
</gene>
<keyword evidence="2 3" id="KW-0732">Signal</keyword>
<reference evidence="5" key="1">
    <citation type="submission" date="2022-07" db="EMBL/GenBank/DDBJ databases">
        <title>Chromosome-level genome of Muraenolepis orangiensis.</title>
        <authorList>
            <person name="Kim J."/>
        </authorList>
    </citation>
    <scope>NUCLEOTIDE SEQUENCE</scope>
    <source>
        <strain evidence="5">KU_S4_2022</strain>
        <tissue evidence="5">Muscle</tissue>
    </source>
</reference>
<dbReference type="Proteomes" id="UP001148018">
    <property type="component" value="Unassembled WGS sequence"/>
</dbReference>
<evidence type="ECO:0000256" key="3">
    <source>
        <dbReference type="SAM" id="SignalP"/>
    </source>
</evidence>